<protein>
    <recommendedName>
        <fullName evidence="3">HK97 gp10 family phage protein</fullName>
    </recommendedName>
</protein>
<name>A0A089WVH5_9PSED</name>
<dbReference type="RefSeq" id="WP_038413173.1">
    <property type="nucleotide sequence ID" value="NZ_CP009455.1"/>
</dbReference>
<evidence type="ECO:0008006" key="3">
    <source>
        <dbReference type="Google" id="ProtNLM"/>
    </source>
</evidence>
<dbReference type="Proteomes" id="UP000029493">
    <property type="component" value="Chromosome"/>
</dbReference>
<gene>
    <name evidence="1" type="ORF">LK03_15415</name>
</gene>
<dbReference type="EMBL" id="CP009455">
    <property type="protein sequence ID" value="AIR90582.1"/>
    <property type="molecule type" value="Genomic_DNA"/>
</dbReference>
<evidence type="ECO:0000313" key="1">
    <source>
        <dbReference type="EMBL" id="AIR90582.1"/>
    </source>
</evidence>
<sequence length="169" mass="19015">MSTEASIQPYMHIEGFDNLPKDFFDKRKVRAGMRKVGKLITQRAQLALALARGQHNYPVSRTGATLESISFKVSRSGFLVRVAPKKTDRMSEYYPAYLHYGVKAGRRVRARAPGGRRFRRGQRARLVAARAAGEWRIKPRANYMAETLDDSKEDVRRILTAAFASALGG</sequence>
<dbReference type="STRING" id="157783.LK03_15415"/>
<proteinExistence type="predicted"/>
<accession>A0A089WVH5</accession>
<organism evidence="1 2">
    <name type="scientific">Pseudomonas cremoricolorata</name>
    <dbReference type="NCBI Taxonomy" id="157783"/>
    <lineage>
        <taxon>Bacteria</taxon>
        <taxon>Pseudomonadati</taxon>
        <taxon>Pseudomonadota</taxon>
        <taxon>Gammaproteobacteria</taxon>
        <taxon>Pseudomonadales</taxon>
        <taxon>Pseudomonadaceae</taxon>
        <taxon>Pseudomonas</taxon>
    </lineage>
</organism>
<dbReference type="OrthoDB" id="6876814at2"/>
<dbReference type="AlphaFoldDB" id="A0A089WVH5"/>
<keyword evidence="2" id="KW-1185">Reference proteome</keyword>
<dbReference type="eggNOG" id="ENOG5033AUI">
    <property type="taxonomic scope" value="Bacteria"/>
</dbReference>
<reference evidence="1 2" key="1">
    <citation type="submission" date="2014-09" db="EMBL/GenBank/DDBJ databases">
        <authorList>
            <person name="Chan K.-G."/>
        </authorList>
    </citation>
    <scope>NUCLEOTIDE SEQUENCE [LARGE SCALE GENOMIC DNA]</scope>
    <source>
        <strain evidence="1 2">ND07</strain>
    </source>
</reference>
<evidence type="ECO:0000313" key="2">
    <source>
        <dbReference type="Proteomes" id="UP000029493"/>
    </source>
</evidence>
<dbReference type="KEGG" id="psw:LK03_15415"/>